<dbReference type="KEGG" id="vg:54999402"/>
<dbReference type="GeneID" id="54999402"/>
<sequence>MDFQNIRTTGSVYEAIQGAIEQARYTKDKEALSVFQYLVGEVSRQRTVNTSDSAVVPLVRKVQKRLVESVEQGATPEIQLTYLNSFIDAWLPKQATAKELEAMVNKAIEHLGDKANIGSVMKLLKQTNVPFDARFASILIKEKLA</sequence>
<dbReference type="InterPro" id="IPR019004">
    <property type="entry name" value="YqeY/Aim41"/>
</dbReference>
<dbReference type="Gene3D" id="1.10.10.410">
    <property type="match status" value="1"/>
</dbReference>
<dbReference type="InterPro" id="IPR003789">
    <property type="entry name" value="Asn/Gln_tRNA_amidoTrase-B-like"/>
</dbReference>
<evidence type="ECO:0000313" key="2">
    <source>
        <dbReference type="Proteomes" id="UP000263435"/>
    </source>
</evidence>
<dbReference type="InterPro" id="IPR023168">
    <property type="entry name" value="GatB_Yqey_C_2"/>
</dbReference>
<dbReference type="Pfam" id="PF09424">
    <property type="entry name" value="YqeY"/>
    <property type="match status" value="1"/>
</dbReference>
<dbReference type="SUPFAM" id="SSF89095">
    <property type="entry name" value="GatB/YqeY motif"/>
    <property type="match status" value="1"/>
</dbReference>
<name>A0A385E748_9CAUD</name>
<proteinExistence type="predicted"/>
<dbReference type="Proteomes" id="UP000263435">
    <property type="component" value="Segment"/>
</dbReference>
<dbReference type="EMBL" id="MH645904">
    <property type="protein sequence ID" value="AXQ66677.1"/>
    <property type="molecule type" value="Genomic_DNA"/>
</dbReference>
<reference evidence="1 2" key="1">
    <citation type="submission" date="2018-07" db="EMBL/GenBank/DDBJ databases">
        <title>Sequencing of PG07.</title>
        <authorList>
            <person name="Ding T."/>
        </authorList>
    </citation>
    <scope>NUCLEOTIDE SEQUENCE [LARGE SCALE GENOMIC DNA]</scope>
</reference>
<organism evidence="1 2">
    <name type="scientific">Vibrio phage vB_VpS_PG07</name>
    <dbReference type="NCBI Taxonomy" id="2301664"/>
    <lineage>
        <taxon>Viruses</taxon>
        <taxon>Duplodnaviria</taxon>
        <taxon>Heunggongvirae</taxon>
        <taxon>Uroviricota</taxon>
        <taxon>Caudoviricetes</taxon>
        <taxon>Demerecviridae</taxon>
        <taxon>Pogseptimavirus</taxon>
        <taxon>Pogseptimavirus PG07</taxon>
    </lineage>
</organism>
<keyword evidence="2" id="KW-1185">Reference proteome</keyword>
<evidence type="ECO:0000313" key="1">
    <source>
        <dbReference type="EMBL" id="AXQ66677.1"/>
    </source>
</evidence>
<protein>
    <submittedName>
        <fullName evidence="1">GatB/YqeY domain-containing protein</fullName>
    </submittedName>
</protein>
<accession>A0A385E748</accession>
<dbReference type="RefSeq" id="YP_009808499.1">
    <property type="nucleotide sequence ID" value="NC_048041.1"/>
</dbReference>
<dbReference type="GO" id="GO:0016884">
    <property type="term" value="F:carbon-nitrogen ligase activity, with glutamine as amido-N-donor"/>
    <property type="evidence" value="ECO:0007669"/>
    <property type="project" value="InterPro"/>
</dbReference>